<feature type="compositionally biased region" description="Basic and acidic residues" evidence="5">
    <location>
        <begin position="158"/>
        <end position="173"/>
    </location>
</feature>
<dbReference type="Gramene" id="MELO3C002057.2.1">
    <property type="protein sequence ID" value="MELO3C002057.2.1"/>
    <property type="gene ID" value="MELO3C002057.2"/>
</dbReference>
<dbReference type="PROSITE" id="PS50888">
    <property type="entry name" value="BHLH"/>
    <property type="match status" value="1"/>
</dbReference>
<sequence>MELPQPPRPLGTEGRKPTHDFLSLYSHSTAHQQDPSQSFQGGFLKTHDFLRPLERTGKTCAKEEKTINVSTVERAAPTSGTQAHNSPAERLLPGGIGTYSISHISYFNQRVPKPEGSVFPVPQASNTDKSDDNSHCSSLSGNGFTLWEESAVKKGKTRKENLGEKPGLKESPAKIEQWAVTTERPIQSSSSNHRSSFSSLSPSQSVTSFVSYLSKRLHIVSVSLPSGQQSRSFGEMLKSTVNVSSTEEELDDDKAFVIKKESSPSTAYKGDLKINIGGKCSDQKANTPRSKHSATEQRRRSKINDRQDFKLRELIPRSDQKRDKASFLLEKIDFSTCFQVIEYIQFLQEKVRKYESSPPQGWYHEPAKLIPCRNNCNPAQCYIDQSQIAKSGPVFIFAGSDEKNMCHSPAFPRCSHNPVESEVSTNTTFREVDQHPGTNNKTSYPMLEPRHFTSVISEGAKTRLHSQVAHNADNKPCEMQPLSCEVRSCTTNIVDVNNKLKEPEQRIDGGRISISGAYSQGLLKILTQALQSSGVDMSQASVAVQIELGKRTNYRETVPTPIVVNKNCIYYDINVLFLVFSDDSARPSERRSVGTRVVAGEEMEQALRKKQKT</sequence>
<dbReference type="Gene3D" id="4.10.280.10">
    <property type="entry name" value="Helix-loop-helix DNA-binding domain"/>
    <property type="match status" value="1"/>
</dbReference>
<dbReference type="InterPro" id="IPR044295">
    <property type="entry name" value="BIM1/2/3"/>
</dbReference>
<dbReference type="AlphaFoldDB" id="A0A9I9CDR7"/>
<evidence type="ECO:0000313" key="7">
    <source>
        <dbReference type="EnsemblPlants" id="MELO3C002057.2.1"/>
    </source>
</evidence>
<evidence type="ECO:0000256" key="5">
    <source>
        <dbReference type="SAM" id="MobiDB-lite"/>
    </source>
</evidence>
<dbReference type="GO" id="GO:0006351">
    <property type="term" value="P:DNA-templated transcription"/>
    <property type="evidence" value="ECO:0007669"/>
    <property type="project" value="InterPro"/>
</dbReference>
<evidence type="ECO:0000259" key="6">
    <source>
        <dbReference type="PROSITE" id="PS50888"/>
    </source>
</evidence>
<reference evidence="7" key="1">
    <citation type="submission" date="2023-03" db="UniProtKB">
        <authorList>
            <consortium name="EnsemblPlants"/>
        </authorList>
    </citation>
    <scope>IDENTIFICATION</scope>
</reference>
<dbReference type="Pfam" id="PF00010">
    <property type="entry name" value="HLH"/>
    <property type="match status" value="1"/>
</dbReference>
<proteinExistence type="predicted"/>
<dbReference type="CDD" id="cd11453">
    <property type="entry name" value="bHLH_AtBIM_like"/>
    <property type="match status" value="1"/>
</dbReference>
<dbReference type="GO" id="GO:0005634">
    <property type="term" value="C:nucleus"/>
    <property type="evidence" value="ECO:0007669"/>
    <property type="project" value="UniProtKB-SubCell"/>
</dbReference>
<comment type="subcellular location">
    <subcellularLocation>
        <location evidence="1">Nucleus</location>
    </subcellularLocation>
</comment>
<feature type="region of interest" description="Disordered" evidence="5">
    <location>
        <begin position="155"/>
        <end position="175"/>
    </location>
</feature>
<feature type="domain" description="BHLH" evidence="6">
    <location>
        <begin position="287"/>
        <end position="338"/>
    </location>
</feature>
<dbReference type="PANTHER" id="PTHR46412:SF3">
    <property type="entry name" value="TRANSCRIPTION FACTOR BIM1"/>
    <property type="match status" value="1"/>
</dbReference>
<accession>A0A9I9CDR7</accession>
<dbReference type="GO" id="GO:0046983">
    <property type="term" value="F:protein dimerization activity"/>
    <property type="evidence" value="ECO:0007669"/>
    <property type="project" value="InterPro"/>
</dbReference>
<evidence type="ECO:0000256" key="3">
    <source>
        <dbReference type="ARBA" id="ARBA00023163"/>
    </source>
</evidence>
<organism evidence="7">
    <name type="scientific">Cucumis melo</name>
    <name type="common">Muskmelon</name>
    <dbReference type="NCBI Taxonomy" id="3656"/>
    <lineage>
        <taxon>Eukaryota</taxon>
        <taxon>Viridiplantae</taxon>
        <taxon>Streptophyta</taxon>
        <taxon>Embryophyta</taxon>
        <taxon>Tracheophyta</taxon>
        <taxon>Spermatophyta</taxon>
        <taxon>Magnoliopsida</taxon>
        <taxon>eudicotyledons</taxon>
        <taxon>Gunneridae</taxon>
        <taxon>Pentapetalae</taxon>
        <taxon>rosids</taxon>
        <taxon>fabids</taxon>
        <taxon>Cucurbitales</taxon>
        <taxon>Cucurbitaceae</taxon>
        <taxon>Benincaseae</taxon>
        <taxon>Cucumis</taxon>
    </lineage>
</organism>
<feature type="region of interest" description="Disordered" evidence="5">
    <location>
        <begin position="279"/>
        <end position="305"/>
    </location>
</feature>
<evidence type="ECO:0000256" key="2">
    <source>
        <dbReference type="ARBA" id="ARBA00023015"/>
    </source>
</evidence>
<dbReference type="InterPro" id="IPR011598">
    <property type="entry name" value="bHLH_dom"/>
</dbReference>
<dbReference type="SUPFAM" id="SSF47459">
    <property type="entry name" value="HLH, helix-loop-helix DNA-binding domain"/>
    <property type="match status" value="1"/>
</dbReference>
<evidence type="ECO:0000256" key="4">
    <source>
        <dbReference type="ARBA" id="ARBA00023242"/>
    </source>
</evidence>
<keyword evidence="3" id="KW-0804">Transcription</keyword>
<keyword evidence="4" id="KW-0539">Nucleus</keyword>
<feature type="compositionally biased region" description="Low complexity" evidence="5">
    <location>
        <begin position="188"/>
        <end position="202"/>
    </location>
</feature>
<name>A0A9I9CDR7_CUCME</name>
<feature type="compositionally biased region" description="Basic and acidic residues" evidence="5">
    <location>
        <begin position="293"/>
        <end position="305"/>
    </location>
</feature>
<dbReference type="InterPro" id="IPR036638">
    <property type="entry name" value="HLH_DNA-bd_sf"/>
</dbReference>
<evidence type="ECO:0000256" key="1">
    <source>
        <dbReference type="ARBA" id="ARBA00004123"/>
    </source>
</evidence>
<protein>
    <recommendedName>
        <fullName evidence="6">BHLH domain-containing protein</fullName>
    </recommendedName>
</protein>
<feature type="region of interest" description="Disordered" evidence="5">
    <location>
        <begin position="183"/>
        <end position="202"/>
    </location>
</feature>
<dbReference type="GO" id="GO:0003700">
    <property type="term" value="F:DNA-binding transcription factor activity"/>
    <property type="evidence" value="ECO:0007669"/>
    <property type="project" value="InterPro"/>
</dbReference>
<keyword evidence="2" id="KW-0805">Transcription regulation</keyword>
<dbReference type="PANTHER" id="PTHR46412">
    <property type="entry name" value="BES1-INTERACTING MYC-LIKE PROTEIN"/>
    <property type="match status" value="1"/>
</dbReference>
<dbReference type="EnsemblPlants" id="MELO3C002057.2.1">
    <property type="protein sequence ID" value="MELO3C002057.2.1"/>
    <property type="gene ID" value="MELO3C002057.2"/>
</dbReference>
<feature type="region of interest" description="Disordered" evidence="5">
    <location>
        <begin position="1"/>
        <end position="21"/>
    </location>
</feature>